<dbReference type="CDD" id="cd12809">
    <property type="entry name" value="Esterase_713_like-2"/>
    <property type="match status" value="1"/>
</dbReference>
<evidence type="ECO:0000313" key="1">
    <source>
        <dbReference type="EMBL" id="KAA8649299.1"/>
    </source>
</evidence>
<proteinExistence type="predicted"/>
<dbReference type="Proteomes" id="UP000324241">
    <property type="component" value="Unassembled WGS sequence"/>
</dbReference>
<dbReference type="PANTHER" id="PTHR43194:SF4">
    <property type="entry name" value="AB HYDROLASE-1 DOMAIN-CONTAINING PROTEIN"/>
    <property type="match status" value="1"/>
</dbReference>
<organism evidence="1 2">
    <name type="scientific">Aspergillus tanneri</name>
    <dbReference type="NCBI Taxonomy" id="1220188"/>
    <lineage>
        <taxon>Eukaryota</taxon>
        <taxon>Fungi</taxon>
        <taxon>Dikarya</taxon>
        <taxon>Ascomycota</taxon>
        <taxon>Pezizomycotina</taxon>
        <taxon>Eurotiomycetes</taxon>
        <taxon>Eurotiomycetidae</taxon>
        <taxon>Eurotiales</taxon>
        <taxon>Aspergillaceae</taxon>
        <taxon>Aspergillus</taxon>
        <taxon>Aspergillus subgen. Circumdati</taxon>
    </lineage>
</organism>
<dbReference type="InterPro" id="IPR050228">
    <property type="entry name" value="Carboxylesterase_BioH"/>
</dbReference>
<dbReference type="AlphaFoldDB" id="A0A5M9MXD6"/>
<dbReference type="InterPro" id="IPR029058">
    <property type="entry name" value="AB_hydrolase_fold"/>
</dbReference>
<name>A0A5M9MXD6_9EURO</name>
<dbReference type="SUPFAM" id="SSF53474">
    <property type="entry name" value="alpha/beta-Hydrolases"/>
    <property type="match status" value="1"/>
</dbReference>
<dbReference type="EMBL" id="QUQM01000003">
    <property type="protein sequence ID" value="KAA8649299.1"/>
    <property type="molecule type" value="Genomic_DNA"/>
</dbReference>
<evidence type="ECO:0000313" key="2">
    <source>
        <dbReference type="Proteomes" id="UP000324241"/>
    </source>
</evidence>
<comment type="caution">
    <text evidence="1">The sequence shown here is derived from an EMBL/GenBank/DDBJ whole genome shotgun (WGS) entry which is preliminary data.</text>
</comment>
<dbReference type="RefSeq" id="XP_033428660.1">
    <property type="nucleotide sequence ID" value="XM_033569854.1"/>
</dbReference>
<sequence length="418" mass="46734">MSHRENANDARQNDGPLGISGHIARWWSRSRWTTPAFPKSSETDMQVLRNAFSFASILMQVNSGNRAPPREAPHMRNYFYVGGEYVQTSHGSFFHNQMYVEKLSPTSACVQPYPVVFVHGGGQSGTNFLNKPDGSPGWAAWFLRRGYVVYILDRTNTARSPLFPADELSQTALSAEFIAQRFTAVKKHPLWPQAKLHTQWPGTGEKGDPIFDAYYLSNVQSISDSQRQEETMKAAGEQLLDRIGPAVVITHSQGGLYGWSWADSRPDLVKALIQIEPKGPPFQEVIFSHDFSRPWGLTSIPLTYDPPPTDMTSPLSMQTVPANSSDVLPCIIQQEPARKLVNLAKVPILIDTGEASYHAQYDYCFIQFLRQAGVAVEHLDLCKVGIHGNAHLQFLEKNSDEIAQVLHQWIMKKVGGKL</sequence>
<protein>
    <submittedName>
        <fullName evidence="1">Uncharacterized protein</fullName>
    </submittedName>
</protein>
<gene>
    <name evidence="1" type="ORF">ATNIH1004_005200</name>
</gene>
<dbReference type="OrthoDB" id="9978720at2759"/>
<reference evidence="1 2" key="1">
    <citation type="submission" date="2019-08" db="EMBL/GenBank/DDBJ databases">
        <title>The genome sequence of a newly discovered highly antifungal drug resistant Aspergillus species, Aspergillus tanneri NIH 1004.</title>
        <authorList>
            <person name="Mounaud S."/>
            <person name="Singh I."/>
            <person name="Joardar V."/>
            <person name="Pakala S."/>
            <person name="Pakala S."/>
            <person name="Venepally P."/>
            <person name="Chung J.K."/>
            <person name="Losada L."/>
            <person name="Nierman W.C."/>
        </authorList>
    </citation>
    <scope>NUCLEOTIDE SEQUENCE [LARGE SCALE GENOMIC DNA]</scope>
    <source>
        <strain evidence="1 2">NIH1004</strain>
    </source>
</reference>
<dbReference type="GeneID" id="54327902"/>
<dbReference type="PANTHER" id="PTHR43194">
    <property type="entry name" value="HYDROLASE ALPHA/BETA FOLD FAMILY"/>
    <property type="match status" value="1"/>
</dbReference>
<dbReference type="Gene3D" id="3.40.50.1820">
    <property type="entry name" value="alpha/beta hydrolase"/>
    <property type="match status" value="1"/>
</dbReference>
<dbReference type="VEuPathDB" id="FungiDB:EYZ11_011853"/>
<accession>A0A5M9MXD6</accession>